<keyword evidence="4" id="KW-0539">Nucleus</keyword>
<dbReference type="EMBL" id="VAHF01000010">
    <property type="protein sequence ID" value="TXG51919.1"/>
    <property type="molecule type" value="Genomic_DNA"/>
</dbReference>
<dbReference type="InterPro" id="IPR034891">
    <property type="entry name" value="PB1_NLP"/>
</dbReference>
<feature type="region of interest" description="Disordered" evidence="5">
    <location>
        <begin position="736"/>
        <end position="785"/>
    </location>
</feature>
<dbReference type="Pfam" id="PF22922">
    <property type="entry name" value="GAF_NLP"/>
    <property type="match status" value="1"/>
</dbReference>
<accession>A0A5C7H5A9</accession>
<dbReference type="Proteomes" id="UP000323000">
    <property type="component" value="Chromosome 10"/>
</dbReference>
<evidence type="ECO:0000256" key="3">
    <source>
        <dbReference type="ARBA" id="ARBA00023163"/>
    </source>
</evidence>
<dbReference type="AlphaFoldDB" id="A0A5C7H5A9"/>
<name>A0A5C7H5A9_9ROSI</name>
<sequence length="964" mass="107578">MNMEDTVFSPGTIFGGGPPLDSAMDLDCIDDLFSQGCWLETIDGSEFPYYSPSTSTAFFDPLFSWPPSETINGTTSTIPSQLSNREEKQREERQKLLLQGNSPVSEHQGKSPLDTQSLCQSVISVDGGYNHLPNYTIEGSELSKRWWIGPRSNLGPATSVMQRLICALGYIKEFTNEKDLLIQLWVPVDRGGRRVLTTYDQPFSLDLNSQRLISYRDISVKYYFSVEEDSKDVVGLPGRVYLGKVPEWTPDVQFFRSDEYLRVDHAQQCDIRGTLAVPVFEQGSRTCLGVIEVVMTTRQIKYQSELETVCKALEAFDLRSSNVLSAENIKACNKSYQAALPEIQEVLRCACETHRLPLAQTWISCAEQGKGGCRHSDENFIHCVSTVDQACYVADPEMWSFHEACSEHHLLKGQGVAGKAFLTNEPCFSPDITSYIKTEYPLSHHAKMLGLCGAVAIRLRSVHTGTADFVLEFFLPNGCRDPEDQRKMLSSLSIIIQQVCRNLRVVTDQELNEESGSPISEVIVPADGKSSREKMLNVDTQSEKYSQENSSWTDCLKEVQNVCDVDSLDQKEEPTVVLGEKSLEDEPYEKEFSLKGSDEYYVDSNSGEGSFSSVPVGKHREKKRTKVEKTITLQVLRQYFAGSLKDAAKSIGVAILTFYGKDVVVVFGLRGIICPTTLKRICRQHGIQRWPSRKIKKVGHSLQKLQLVIDSVQGGSGAFPIGSFYTNFPELASPNLSGTSPFATSRQTDHQEPESMQLPKSDVLSPQATKSPSSSCSQNSSSSQCYSSGTQQLPSAFCVASVEDPMAADSSGDVVLKRVRNDIELHASSQGPKPLPRSRSYKSLGEQPIPDTLPLPEIGGLISQEVDAQRVKITFGDEKIRFRLQHNWKLKDLLIEISRRFNIDNMHMFDLKYLDDDAEWVLLTCDDDLEECIEVCRSSQSLTIKLSLQVSHHHSERYLGTSGT</sequence>
<feature type="domain" description="RWP-RK" evidence="6">
    <location>
        <begin position="612"/>
        <end position="718"/>
    </location>
</feature>
<evidence type="ECO:0000256" key="2">
    <source>
        <dbReference type="ARBA" id="ARBA00023125"/>
    </source>
</evidence>
<evidence type="ECO:0000259" key="6">
    <source>
        <dbReference type="PROSITE" id="PS51519"/>
    </source>
</evidence>
<dbReference type="PROSITE" id="PS51745">
    <property type="entry name" value="PB1"/>
    <property type="match status" value="1"/>
</dbReference>
<dbReference type="PROSITE" id="PS51519">
    <property type="entry name" value="RWP_RK"/>
    <property type="match status" value="1"/>
</dbReference>
<feature type="compositionally biased region" description="Basic and acidic residues" evidence="5">
    <location>
        <begin position="84"/>
        <end position="93"/>
    </location>
</feature>
<protein>
    <recommendedName>
        <fullName evidence="10">PB1 domain-containing protein</fullName>
    </recommendedName>
</protein>
<evidence type="ECO:0000313" key="8">
    <source>
        <dbReference type="EMBL" id="TXG51919.1"/>
    </source>
</evidence>
<dbReference type="SMART" id="SM00666">
    <property type="entry name" value="PB1"/>
    <property type="match status" value="1"/>
</dbReference>
<feature type="domain" description="PB1" evidence="7">
    <location>
        <begin position="868"/>
        <end position="951"/>
    </location>
</feature>
<evidence type="ECO:0000259" key="7">
    <source>
        <dbReference type="PROSITE" id="PS51745"/>
    </source>
</evidence>
<reference evidence="9" key="1">
    <citation type="journal article" date="2019" name="Gigascience">
        <title>De novo genome assembly of the endangered Acer yangbiense, a plant species with extremely small populations endemic to Yunnan Province, China.</title>
        <authorList>
            <person name="Yang J."/>
            <person name="Wariss H.M."/>
            <person name="Tao L."/>
            <person name="Zhang R."/>
            <person name="Yun Q."/>
            <person name="Hollingsworth P."/>
            <person name="Dao Z."/>
            <person name="Luo G."/>
            <person name="Guo H."/>
            <person name="Ma Y."/>
            <person name="Sun W."/>
        </authorList>
    </citation>
    <scope>NUCLEOTIDE SEQUENCE [LARGE SCALE GENOMIC DNA]</scope>
    <source>
        <strain evidence="9">cv. Malutang</strain>
    </source>
</reference>
<dbReference type="PANTHER" id="PTHR32002">
    <property type="entry name" value="PROTEIN NLP8"/>
    <property type="match status" value="1"/>
</dbReference>
<feature type="region of interest" description="Disordered" evidence="5">
    <location>
        <begin position="825"/>
        <end position="847"/>
    </location>
</feature>
<evidence type="ECO:0000256" key="1">
    <source>
        <dbReference type="ARBA" id="ARBA00023015"/>
    </source>
</evidence>
<dbReference type="Pfam" id="PF02042">
    <property type="entry name" value="RWP-RK"/>
    <property type="match status" value="1"/>
</dbReference>
<evidence type="ECO:0008006" key="10">
    <source>
        <dbReference type="Google" id="ProtNLM"/>
    </source>
</evidence>
<dbReference type="InterPro" id="IPR003035">
    <property type="entry name" value="RWP-RK_dom"/>
</dbReference>
<keyword evidence="3" id="KW-0804">Transcription</keyword>
<dbReference type="GO" id="GO:0003700">
    <property type="term" value="F:DNA-binding transcription factor activity"/>
    <property type="evidence" value="ECO:0007669"/>
    <property type="project" value="InterPro"/>
</dbReference>
<dbReference type="SUPFAM" id="SSF54277">
    <property type="entry name" value="CAD &amp; PB1 domains"/>
    <property type="match status" value="1"/>
</dbReference>
<feature type="compositionally biased region" description="Low complexity" evidence="5">
    <location>
        <begin position="771"/>
        <end position="785"/>
    </location>
</feature>
<dbReference type="Pfam" id="PF00564">
    <property type="entry name" value="PB1"/>
    <property type="match status" value="1"/>
</dbReference>
<dbReference type="OrthoDB" id="6270329at2759"/>
<keyword evidence="1" id="KW-0805">Transcription regulation</keyword>
<evidence type="ECO:0000313" key="9">
    <source>
        <dbReference type="Proteomes" id="UP000323000"/>
    </source>
</evidence>
<dbReference type="InterPro" id="IPR000270">
    <property type="entry name" value="PB1_dom"/>
</dbReference>
<dbReference type="PANTHER" id="PTHR32002:SF44">
    <property type="entry name" value="PROTEIN NLP4"/>
    <property type="match status" value="1"/>
</dbReference>
<dbReference type="CDD" id="cd06407">
    <property type="entry name" value="PB1_NLP"/>
    <property type="match status" value="1"/>
</dbReference>
<feature type="region of interest" description="Disordered" evidence="5">
    <location>
        <begin position="70"/>
        <end position="93"/>
    </location>
</feature>
<dbReference type="InterPro" id="IPR053793">
    <property type="entry name" value="PB1-like"/>
</dbReference>
<keyword evidence="9" id="KW-1185">Reference proteome</keyword>
<dbReference type="InterPro" id="IPR045012">
    <property type="entry name" value="NLP"/>
</dbReference>
<gene>
    <name evidence="8" type="ORF">EZV62_021088</name>
</gene>
<organism evidence="8 9">
    <name type="scientific">Acer yangbiense</name>
    <dbReference type="NCBI Taxonomy" id="1000413"/>
    <lineage>
        <taxon>Eukaryota</taxon>
        <taxon>Viridiplantae</taxon>
        <taxon>Streptophyta</taxon>
        <taxon>Embryophyta</taxon>
        <taxon>Tracheophyta</taxon>
        <taxon>Spermatophyta</taxon>
        <taxon>Magnoliopsida</taxon>
        <taxon>eudicotyledons</taxon>
        <taxon>Gunneridae</taxon>
        <taxon>Pentapetalae</taxon>
        <taxon>rosids</taxon>
        <taxon>malvids</taxon>
        <taxon>Sapindales</taxon>
        <taxon>Sapindaceae</taxon>
        <taxon>Hippocastanoideae</taxon>
        <taxon>Acereae</taxon>
        <taxon>Acer</taxon>
    </lineage>
</organism>
<dbReference type="InterPro" id="IPR055081">
    <property type="entry name" value="NLP1-9_GAF"/>
</dbReference>
<dbReference type="GO" id="GO:0003677">
    <property type="term" value="F:DNA binding"/>
    <property type="evidence" value="ECO:0007669"/>
    <property type="project" value="UniProtKB-KW"/>
</dbReference>
<comment type="caution">
    <text evidence="8">The sequence shown here is derived from an EMBL/GenBank/DDBJ whole genome shotgun (WGS) entry which is preliminary data.</text>
</comment>
<proteinExistence type="predicted"/>
<keyword evidence="2" id="KW-0238">DNA-binding</keyword>
<feature type="compositionally biased region" description="Polar residues" evidence="5">
    <location>
        <begin position="736"/>
        <end position="746"/>
    </location>
</feature>
<feature type="compositionally biased region" description="Polar residues" evidence="5">
    <location>
        <begin position="70"/>
        <end position="83"/>
    </location>
</feature>
<dbReference type="Gene3D" id="3.10.20.90">
    <property type="entry name" value="Phosphatidylinositol 3-kinase Catalytic Subunit, Chain A, domain 1"/>
    <property type="match status" value="1"/>
</dbReference>
<evidence type="ECO:0000256" key="4">
    <source>
        <dbReference type="ARBA" id="ARBA00023242"/>
    </source>
</evidence>
<evidence type="ECO:0000256" key="5">
    <source>
        <dbReference type="SAM" id="MobiDB-lite"/>
    </source>
</evidence>